<dbReference type="EMBL" id="BMZM01000001">
    <property type="protein sequence ID" value="GHC14631.1"/>
    <property type="molecule type" value="Genomic_DNA"/>
</dbReference>
<dbReference type="RefSeq" id="WP_189514003.1">
    <property type="nucleotide sequence ID" value="NZ_BMZM01000001.1"/>
</dbReference>
<feature type="domain" description="CstA N-terminal" evidence="8">
    <location>
        <begin position="2"/>
        <end position="152"/>
    </location>
</feature>
<name>A0ABQ3F939_9GAMM</name>
<feature type="transmembrane region" description="Helical" evidence="7">
    <location>
        <begin position="385"/>
        <end position="404"/>
    </location>
</feature>
<comment type="caution">
    <text evidence="9">The sequence shown here is derived from an EMBL/GenBank/DDBJ whole genome shotgun (WGS) entry which is preliminary data.</text>
</comment>
<feature type="transmembrane region" description="Helical" evidence="7">
    <location>
        <begin position="307"/>
        <end position="330"/>
    </location>
</feature>
<feature type="transmembrane region" description="Helical" evidence="7">
    <location>
        <begin position="125"/>
        <end position="147"/>
    </location>
</feature>
<organism evidence="9 10">
    <name type="scientific">Kushneria pakistanensis</name>
    <dbReference type="NCBI Taxonomy" id="1508770"/>
    <lineage>
        <taxon>Bacteria</taxon>
        <taxon>Pseudomonadati</taxon>
        <taxon>Pseudomonadota</taxon>
        <taxon>Gammaproteobacteria</taxon>
        <taxon>Oceanospirillales</taxon>
        <taxon>Halomonadaceae</taxon>
        <taxon>Kushneria</taxon>
    </lineage>
</organism>
<feature type="transmembrane region" description="Helical" evidence="7">
    <location>
        <begin position="81"/>
        <end position="104"/>
    </location>
</feature>
<feature type="transmembrane region" description="Helical" evidence="7">
    <location>
        <begin position="225"/>
        <end position="241"/>
    </location>
</feature>
<feature type="transmembrane region" description="Helical" evidence="7">
    <location>
        <begin position="6"/>
        <end position="22"/>
    </location>
</feature>
<evidence type="ECO:0000313" key="10">
    <source>
        <dbReference type="Proteomes" id="UP000604243"/>
    </source>
</evidence>
<dbReference type="PANTHER" id="PTHR30252">
    <property type="entry name" value="INNER MEMBRANE PEPTIDE TRANSPORTER"/>
    <property type="match status" value="1"/>
</dbReference>
<dbReference type="InterPro" id="IPR003706">
    <property type="entry name" value="CstA_N"/>
</dbReference>
<keyword evidence="10" id="KW-1185">Reference proteome</keyword>
<reference evidence="10" key="1">
    <citation type="journal article" date="2019" name="Int. J. Syst. Evol. Microbiol.">
        <title>The Global Catalogue of Microorganisms (GCM) 10K type strain sequencing project: providing services to taxonomists for standard genome sequencing and annotation.</title>
        <authorList>
            <consortium name="The Broad Institute Genomics Platform"/>
            <consortium name="The Broad Institute Genome Sequencing Center for Infectious Disease"/>
            <person name="Wu L."/>
            <person name="Ma J."/>
        </authorList>
    </citation>
    <scope>NUCLEOTIDE SEQUENCE [LARGE SCALE GENOMIC DNA]</scope>
    <source>
        <strain evidence="10">KCTC 42082</strain>
    </source>
</reference>
<dbReference type="Proteomes" id="UP000604243">
    <property type="component" value="Unassembled WGS sequence"/>
</dbReference>
<dbReference type="PANTHER" id="PTHR30252:SF4">
    <property type="entry name" value="CARBON STARVATION"/>
    <property type="match status" value="1"/>
</dbReference>
<feature type="transmembrane region" description="Helical" evidence="7">
    <location>
        <begin position="438"/>
        <end position="457"/>
    </location>
</feature>
<feature type="transmembrane region" description="Helical" evidence="7">
    <location>
        <begin position="262"/>
        <end position="287"/>
    </location>
</feature>
<protein>
    <recommendedName>
        <fullName evidence="8">CstA N-terminal domain-containing protein</fullName>
    </recommendedName>
</protein>
<proteinExistence type="inferred from homology"/>
<comment type="subcellular location">
    <subcellularLocation>
        <location evidence="1">Cell membrane</location>
        <topology evidence="1">Multi-pass membrane protein</topology>
    </subcellularLocation>
</comment>
<feature type="transmembrane region" description="Helical" evidence="7">
    <location>
        <begin position="54"/>
        <end position="75"/>
    </location>
</feature>
<gene>
    <name evidence="9" type="primary">cstA</name>
    <name evidence="9" type="ORF">GCM10010082_00990</name>
</gene>
<dbReference type="Pfam" id="PF02554">
    <property type="entry name" value="CstA"/>
    <property type="match status" value="2"/>
</dbReference>
<evidence type="ECO:0000313" key="9">
    <source>
        <dbReference type="EMBL" id="GHC14631.1"/>
    </source>
</evidence>
<comment type="similarity">
    <text evidence="2">Belongs to the peptide transporter carbon starvation (CstA) (TC 2.A.114) family.</text>
</comment>
<evidence type="ECO:0000256" key="7">
    <source>
        <dbReference type="SAM" id="Phobius"/>
    </source>
</evidence>
<evidence type="ECO:0000256" key="6">
    <source>
        <dbReference type="ARBA" id="ARBA00023136"/>
    </source>
</evidence>
<sequence length="488" mass="52597">MVTFLAGIVLLVVGYFTYGKFVERVFESNHRRPTPAYTMRDDVDYLPMGTKRNALIQLLNIAGVGPIFGPILGALYGPVAFIWIVVGCIFAGAVHDYLTGMISIRNHGAHLPQLAGKFLGRVMKHVVNFFALLLLLLVATVFVTAPATLLANMLPVSLTVITLAIFAYYLLATLLPIDKVIGRIYPWFGALLVFSAAGIGIMMIVRGAPIPELNFTNMHPDNTPIFPLLFLTISCGALSGFHATQTPIISRTTGNENNGRKIFYGMMITEGVIAMIWAAAAMSLFHGDTSLSQVLAQGGPAAVVQSVSVNLLGAVGGTLAVLGVIVLPITSGDTAFRSARMIIADYLHIGQRPLAKRIMVAAPLFVISYGLTHMDFTLLWRYFSWANQTTAVIALWVATMYLILAKKPYWLTLLPALFMTMATFTYIAWAPIGFGLPLTVAYIVAALGTAVALALFIKRVRRLSGGIFAVDEPAEPASRGETLAGAAV</sequence>
<evidence type="ECO:0000259" key="8">
    <source>
        <dbReference type="Pfam" id="PF02554"/>
    </source>
</evidence>
<feature type="transmembrane region" description="Helical" evidence="7">
    <location>
        <begin position="411"/>
        <end position="432"/>
    </location>
</feature>
<dbReference type="InterPro" id="IPR051605">
    <property type="entry name" value="CstA"/>
</dbReference>
<evidence type="ECO:0000256" key="4">
    <source>
        <dbReference type="ARBA" id="ARBA00022692"/>
    </source>
</evidence>
<evidence type="ECO:0000256" key="5">
    <source>
        <dbReference type="ARBA" id="ARBA00022989"/>
    </source>
</evidence>
<feature type="transmembrane region" description="Helical" evidence="7">
    <location>
        <begin position="184"/>
        <end position="205"/>
    </location>
</feature>
<evidence type="ECO:0000256" key="3">
    <source>
        <dbReference type="ARBA" id="ARBA00022475"/>
    </source>
</evidence>
<accession>A0ABQ3F939</accession>
<evidence type="ECO:0000256" key="2">
    <source>
        <dbReference type="ARBA" id="ARBA00007755"/>
    </source>
</evidence>
<evidence type="ECO:0000256" key="1">
    <source>
        <dbReference type="ARBA" id="ARBA00004651"/>
    </source>
</evidence>
<keyword evidence="3" id="KW-1003">Cell membrane</keyword>
<keyword evidence="6 7" id="KW-0472">Membrane</keyword>
<feature type="domain" description="CstA N-terminal" evidence="8">
    <location>
        <begin position="293"/>
        <end position="425"/>
    </location>
</feature>
<keyword evidence="5 7" id="KW-1133">Transmembrane helix</keyword>
<keyword evidence="4 7" id="KW-0812">Transmembrane</keyword>
<feature type="transmembrane region" description="Helical" evidence="7">
    <location>
        <begin position="358"/>
        <end position="379"/>
    </location>
</feature>
<feature type="transmembrane region" description="Helical" evidence="7">
    <location>
        <begin position="153"/>
        <end position="172"/>
    </location>
</feature>